<gene>
    <name evidence="1" type="ORF">ACFP81_04870</name>
</gene>
<reference evidence="2" key="1">
    <citation type="journal article" date="2019" name="Int. J. Syst. Evol. Microbiol.">
        <title>The Global Catalogue of Microorganisms (GCM) 10K type strain sequencing project: providing services to taxonomists for standard genome sequencing and annotation.</title>
        <authorList>
            <consortium name="The Broad Institute Genomics Platform"/>
            <consortium name="The Broad Institute Genome Sequencing Center for Infectious Disease"/>
            <person name="Wu L."/>
            <person name="Ma J."/>
        </authorList>
    </citation>
    <scope>NUCLEOTIDE SEQUENCE [LARGE SCALE GENOMIC DNA]</scope>
    <source>
        <strain evidence="2">CGMCC 1.15772</strain>
    </source>
</reference>
<evidence type="ECO:0000313" key="2">
    <source>
        <dbReference type="Proteomes" id="UP001596297"/>
    </source>
</evidence>
<accession>A0ABW1YEW3</accession>
<organism evidence="1 2">
    <name type="scientific">Deinococcus lacus</name>
    <dbReference type="NCBI Taxonomy" id="392561"/>
    <lineage>
        <taxon>Bacteria</taxon>
        <taxon>Thermotogati</taxon>
        <taxon>Deinococcota</taxon>
        <taxon>Deinococci</taxon>
        <taxon>Deinococcales</taxon>
        <taxon>Deinococcaceae</taxon>
        <taxon>Deinococcus</taxon>
    </lineage>
</organism>
<proteinExistence type="predicted"/>
<dbReference type="Proteomes" id="UP001596297">
    <property type="component" value="Unassembled WGS sequence"/>
</dbReference>
<name>A0ABW1YEW3_9DEIO</name>
<evidence type="ECO:0000313" key="1">
    <source>
        <dbReference type="EMBL" id="MFC6591409.1"/>
    </source>
</evidence>
<keyword evidence="2" id="KW-1185">Reference proteome</keyword>
<dbReference type="EMBL" id="JBHSWD010000001">
    <property type="protein sequence ID" value="MFC6591409.1"/>
    <property type="molecule type" value="Genomic_DNA"/>
</dbReference>
<protein>
    <submittedName>
        <fullName evidence="1">Uncharacterized protein</fullName>
    </submittedName>
</protein>
<comment type="caution">
    <text evidence="1">The sequence shown here is derived from an EMBL/GenBank/DDBJ whole genome shotgun (WGS) entry which is preliminary data.</text>
</comment>
<dbReference type="RefSeq" id="WP_380082411.1">
    <property type="nucleotide sequence ID" value="NZ_JBHSWD010000001.1"/>
</dbReference>
<sequence length="106" mass="12223">METGFGREVKEHCYDTLDIPSLWLSATDDEIAVPANVDDMIRVFSRMAPRARKITLNPAEHGLKHIGHMGFFRRDSRSLWPLATEWLETGWLETGQQEAQQQKRQA</sequence>